<dbReference type="Proteomes" id="UP000548326">
    <property type="component" value="Unassembled WGS sequence"/>
</dbReference>
<evidence type="ECO:0008006" key="3">
    <source>
        <dbReference type="Google" id="ProtNLM"/>
    </source>
</evidence>
<organism evidence="1 2">
    <name type="scientific">Mucilaginibacter lappiensis</name>
    <dbReference type="NCBI Taxonomy" id="354630"/>
    <lineage>
        <taxon>Bacteria</taxon>
        <taxon>Pseudomonadati</taxon>
        <taxon>Bacteroidota</taxon>
        <taxon>Sphingobacteriia</taxon>
        <taxon>Sphingobacteriales</taxon>
        <taxon>Sphingobacteriaceae</taxon>
        <taxon>Mucilaginibacter</taxon>
    </lineage>
</organism>
<proteinExistence type="predicted"/>
<accession>A0A841JKH3</accession>
<dbReference type="AlphaFoldDB" id="A0A841JKH3"/>
<reference evidence="1 2" key="1">
    <citation type="submission" date="2020-08" db="EMBL/GenBank/DDBJ databases">
        <title>Genomic Encyclopedia of Type Strains, Phase IV (KMG-V): Genome sequencing to study the core and pangenomes of soil and plant-associated prokaryotes.</title>
        <authorList>
            <person name="Whitman W."/>
        </authorList>
    </citation>
    <scope>NUCLEOTIDE SEQUENCE [LARGE SCALE GENOMIC DNA]</scope>
    <source>
        <strain evidence="1 2">MP601</strain>
    </source>
</reference>
<sequence length="283" mass="31413">MISKNTLYKFLLLAIVLLMVTQSKSYATGGFPVRPGRLTLSPSVNYFFANKQWDSNSNKGPFPDNGKFSSLSTSLYAEYGLSRRFTLSALLPYASNTYKDNNATYKDSGFGDAEVGIRYYLANISYKYYFSLQATAIIPMYTNLSLGYNQKGGELRLAFAGSGHLFGKNSYFILENGVREYFGYESVFQDRYNATYGLTLDKKFREQISVSFGGFYASSNNKAFSPNPITNKNFAFNQVSVSYGHSFSKKVALFVSGGTFITGRNTSAGSSVSASLNYHIDTK</sequence>
<gene>
    <name evidence="1" type="ORF">HDF22_005598</name>
</gene>
<evidence type="ECO:0000313" key="2">
    <source>
        <dbReference type="Proteomes" id="UP000548326"/>
    </source>
</evidence>
<protein>
    <recommendedName>
        <fullName evidence="3">MetA-pathway of phenol degradation</fullName>
    </recommendedName>
</protein>
<evidence type="ECO:0000313" key="1">
    <source>
        <dbReference type="EMBL" id="MBB6131447.1"/>
    </source>
</evidence>
<dbReference type="RefSeq" id="WP_221276185.1">
    <property type="nucleotide sequence ID" value="NZ_JACHCA010000024.1"/>
</dbReference>
<comment type="caution">
    <text evidence="1">The sequence shown here is derived from an EMBL/GenBank/DDBJ whole genome shotgun (WGS) entry which is preliminary data.</text>
</comment>
<dbReference type="EMBL" id="JACHCA010000024">
    <property type="protein sequence ID" value="MBB6131447.1"/>
    <property type="molecule type" value="Genomic_DNA"/>
</dbReference>
<name>A0A841JKH3_9SPHI</name>